<dbReference type="EMBL" id="CP036279">
    <property type="protein sequence ID" value="QDU60701.1"/>
    <property type="molecule type" value="Genomic_DNA"/>
</dbReference>
<organism evidence="3 4">
    <name type="scientific">Kolteria novifilia</name>
    <dbReference type="NCBI Taxonomy" id="2527975"/>
    <lineage>
        <taxon>Bacteria</taxon>
        <taxon>Pseudomonadati</taxon>
        <taxon>Planctomycetota</taxon>
        <taxon>Planctomycetia</taxon>
        <taxon>Kolteriales</taxon>
        <taxon>Kolteriaceae</taxon>
        <taxon>Kolteria</taxon>
    </lineage>
</organism>
<feature type="transmembrane region" description="Helical" evidence="2">
    <location>
        <begin position="135"/>
        <end position="162"/>
    </location>
</feature>
<evidence type="ECO:0000256" key="2">
    <source>
        <dbReference type="SAM" id="Phobius"/>
    </source>
</evidence>
<keyword evidence="2" id="KW-1133">Transmembrane helix</keyword>
<dbReference type="KEGG" id="knv:Pan216_15500"/>
<keyword evidence="2" id="KW-0472">Membrane</keyword>
<gene>
    <name evidence="3" type="ORF">Pan216_15500</name>
</gene>
<dbReference type="Proteomes" id="UP000317093">
    <property type="component" value="Chromosome"/>
</dbReference>
<proteinExistence type="predicted"/>
<evidence type="ECO:0000313" key="3">
    <source>
        <dbReference type="EMBL" id="QDU60701.1"/>
    </source>
</evidence>
<keyword evidence="2" id="KW-0812">Transmembrane</keyword>
<dbReference type="RefSeq" id="WP_145256959.1">
    <property type="nucleotide sequence ID" value="NZ_CP036279.1"/>
</dbReference>
<evidence type="ECO:0000313" key="4">
    <source>
        <dbReference type="Proteomes" id="UP000317093"/>
    </source>
</evidence>
<accession>A0A518B149</accession>
<name>A0A518B149_9BACT</name>
<feature type="compositionally biased region" description="Low complexity" evidence="1">
    <location>
        <begin position="103"/>
        <end position="112"/>
    </location>
</feature>
<protein>
    <submittedName>
        <fullName evidence="3">Uncharacterized protein</fullName>
    </submittedName>
</protein>
<feature type="compositionally biased region" description="Polar residues" evidence="1">
    <location>
        <begin position="77"/>
        <end position="101"/>
    </location>
</feature>
<feature type="region of interest" description="Disordered" evidence="1">
    <location>
        <begin position="171"/>
        <end position="192"/>
    </location>
</feature>
<feature type="compositionally biased region" description="Low complexity" evidence="1">
    <location>
        <begin position="62"/>
        <end position="75"/>
    </location>
</feature>
<feature type="region of interest" description="Disordered" evidence="1">
    <location>
        <begin position="40"/>
        <end position="112"/>
    </location>
</feature>
<evidence type="ECO:0000256" key="1">
    <source>
        <dbReference type="SAM" id="MobiDB-lite"/>
    </source>
</evidence>
<keyword evidence="4" id="KW-1185">Reference proteome</keyword>
<sequence length="985" mass="107701">MGKPRARRCPKCQEVMTPVATKDPTLFRCALCGVALRIKSSKRTESPEKSAPPTGDASLAMAPSSANVVSVAPSAEIDSSPTSPGGDSQLSSPGGDSQLSSPGGDSVGTAAAASGSVAASAEGPTGSPAPRSNGLVLAVVALSCLLGVTLIAATGLGVFLMMRQPTEIAREQPGADDAPAAPSPMPELPDKSPMERLRELLAAAKEELSRKEESVRIAIGAAQDAYVELGELTRERMTKSLDAIDLDELLESEEREKPANLDEAASLSWELGQVNDRLGKVEALAKKVANDKDRVRKINEGLAEFSKSDYVVVNRNDAVGLKRDEQGYEVLVADPQWASLAYLQTVNRQAPMTIDPALVDRLRNETELRGAAVDEIEEQLSIGKNHLKSEDAPKLTFASVYDEANQRRRFGAVQAVDNRAITLRAFEPKPLKIAIDDVRMNDSWLGTDKQRLRDADLLDYFLMRSVEAMDDGPDGPQSLMVVVNVAGNPRVCVPMLPDGQGGNASLGEAAQLLRTECEKKLSGLGVNVKSMRVLDQFEQVVDAHTNHLKEFIEPFARAYFMRYTGVMFPKGFLKTAKDRTVEELSNEIMKRRAALWFGLSHVLIIDVREPFDLGYYHLTAALIDSGTNRVVFTDSGDRGEFIPPSYLFRQDGKLAIVNRREVDLGSRTIEARPLLVPGVLAKLKPGPMPRLVVAHNTPDGPAFRPLFSRHVQSIDAKVAGEIRNVVNPALQFTNDAPFDQLRYAVYEIARRMLPPAGAIAQLDEGTGRLSIGRLHGVDTSAGSNAFFRAYRLGEDGTLAQLPVFLDIKQVHESSTDVNVIHSGFSPFMSEDSRKATTPKVGDLVMLQDRSDRRPVLYLHTVYNRQPAREALRAHHINPDSRNSLARQRIERLCEECQFRLRSEMANAFEALGIDVLDAALVDGRESTHELLISMDLSRHGNPKRPGFDASFHVMRKRAGRPTSVNRSDGDGAVRVPFLRFEKVAY</sequence>
<dbReference type="AlphaFoldDB" id="A0A518B149"/>
<reference evidence="3 4" key="1">
    <citation type="submission" date="2019-02" db="EMBL/GenBank/DDBJ databases">
        <title>Deep-cultivation of Planctomycetes and their phenomic and genomic characterization uncovers novel biology.</title>
        <authorList>
            <person name="Wiegand S."/>
            <person name="Jogler M."/>
            <person name="Boedeker C."/>
            <person name="Pinto D."/>
            <person name="Vollmers J."/>
            <person name="Rivas-Marin E."/>
            <person name="Kohn T."/>
            <person name="Peeters S.H."/>
            <person name="Heuer A."/>
            <person name="Rast P."/>
            <person name="Oberbeckmann S."/>
            <person name="Bunk B."/>
            <person name="Jeske O."/>
            <person name="Meyerdierks A."/>
            <person name="Storesund J.E."/>
            <person name="Kallscheuer N."/>
            <person name="Luecker S."/>
            <person name="Lage O.M."/>
            <person name="Pohl T."/>
            <person name="Merkel B.J."/>
            <person name="Hornburger P."/>
            <person name="Mueller R.-W."/>
            <person name="Bruemmer F."/>
            <person name="Labrenz M."/>
            <person name="Spormann A.M."/>
            <person name="Op den Camp H."/>
            <person name="Overmann J."/>
            <person name="Amann R."/>
            <person name="Jetten M.S.M."/>
            <person name="Mascher T."/>
            <person name="Medema M.H."/>
            <person name="Devos D.P."/>
            <person name="Kaster A.-K."/>
            <person name="Ovreas L."/>
            <person name="Rohde M."/>
            <person name="Galperin M.Y."/>
            <person name="Jogler C."/>
        </authorList>
    </citation>
    <scope>NUCLEOTIDE SEQUENCE [LARGE SCALE GENOMIC DNA]</scope>
    <source>
        <strain evidence="3 4">Pan216</strain>
    </source>
</reference>